<protein>
    <submittedName>
        <fullName evidence="1">Uncharacterized protein</fullName>
    </submittedName>
</protein>
<evidence type="ECO:0000313" key="1">
    <source>
        <dbReference type="EMBL" id="CAH6721856.1"/>
    </source>
</evidence>
<dbReference type="EMBL" id="CALSDN010000007">
    <property type="protein sequence ID" value="CAH6721856.1"/>
    <property type="molecule type" value="Genomic_DNA"/>
</dbReference>
<accession>A0ACA9YAY4</accession>
<proteinExistence type="predicted"/>
<reference evidence="1" key="1">
    <citation type="submission" date="2022-06" db="EMBL/GenBank/DDBJ databases">
        <authorList>
            <person name="Legras J.-L."/>
            <person name="Devillers H."/>
            <person name="Grondin C."/>
        </authorList>
    </citation>
    <scope>NUCLEOTIDE SEQUENCE</scope>
    <source>
        <strain evidence="1">CLIB 1444</strain>
    </source>
</reference>
<evidence type="ECO:0000313" key="2">
    <source>
        <dbReference type="Proteomes" id="UP001152531"/>
    </source>
</evidence>
<sequence length="745" mass="87890">MGKTRNRVSLVCSFCKKRKIKCNKGQPCSTCIKYGNLDCKYEINLTKDKLDYIKELNQLKVKLHQLNNKENIRISKKLVNPYIFHETSNPNNESSTHPLQRFHISDKMDLNNVILGKNKNDKIDLFQLNRNINSFYFVKNYRRKYMESLSYYYLCSNDEHVSLIFQYLINLKHLHNFNLYVAENEDQAFFEKKSNLLQSRFETINLNEIQFMLPNLDSILKIVDIFFERYYCIWPFLDEVDFKTKLKTLISPEGIILINDVLDYANLGILLLLLKMVNSFENFMIIDSRNQYLDIALNIYNQKFNIISDNNLTVCQLLLFIEICIIVLPMEGSSENDLKHVQSSLIAICNHMGFHLEPNNFQEILKNAKQNNLQRKIWYFVVYLEILLFLTHGRPFTIQLNSFNVDIPRYEEGIENVVDVDIEKKAMAFYNGFKEIWFPMIEISYRLSDMVNTSINFDSLISILEDIEVNFIKSFKLDNWENVHHQNVITFITVFNFLISIYYNIFIYLEDKKSFELAFFYLKKIWILILNIFVPFVKDYIANAPPMSKHHFTPVVSKVLSKLTVIKNGLLIRFKRHLMSSFQQKYAILIGLIVKFDDLLNSCFLSFPDYFYAWKLLRGEKVLMKFILQDSTYSLVSKENKRMSNFRFNDDMVDELVSIFSHFNPIIIPEPRDNMNSNGAFTKEFEIFWTKVSNQTPHSIDGPHSGNKHANNANDQGISKPDDYLDELFSIDNVFDFSKSFNPMH</sequence>
<keyword evidence="2" id="KW-1185">Reference proteome</keyword>
<name>A0ACA9YAY4_9ASCO</name>
<comment type="caution">
    <text evidence="1">The sequence shown here is derived from an EMBL/GenBank/DDBJ whole genome shotgun (WGS) entry which is preliminary data.</text>
</comment>
<organism evidence="1 2">
    <name type="scientific">[Candida] jaroonii</name>
    <dbReference type="NCBI Taxonomy" id="467808"/>
    <lineage>
        <taxon>Eukaryota</taxon>
        <taxon>Fungi</taxon>
        <taxon>Dikarya</taxon>
        <taxon>Ascomycota</taxon>
        <taxon>Saccharomycotina</taxon>
        <taxon>Pichiomycetes</taxon>
        <taxon>Debaryomycetaceae</taxon>
        <taxon>Yamadazyma</taxon>
    </lineage>
</organism>
<dbReference type="Proteomes" id="UP001152531">
    <property type="component" value="Unassembled WGS sequence"/>
</dbReference>
<gene>
    <name evidence="1" type="ORF">CLIB1444_07S03994</name>
</gene>